<dbReference type="SMART" id="SM00041">
    <property type="entry name" value="CT"/>
    <property type="match status" value="1"/>
</dbReference>
<dbReference type="SUPFAM" id="SSF52058">
    <property type="entry name" value="L domain-like"/>
    <property type="match status" value="2"/>
</dbReference>
<feature type="domain" description="Laminin G" evidence="9">
    <location>
        <begin position="703"/>
        <end position="876"/>
    </location>
</feature>
<evidence type="ECO:0000256" key="6">
    <source>
        <dbReference type="ARBA" id="ARBA00023157"/>
    </source>
</evidence>
<dbReference type="PANTHER" id="PTHR45836:SF4">
    <property type="entry name" value="PROTEIN SLIT"/>
    <property type="match status" value="1"/>
</dbReference>
<dbReference type="RefSeq" id="XP_022243439.1">
    <property type="nucleotide sequence ID" value="XM_022387731.1"/>
</dbReference>
<feature type="domain" description="EGF-like" evidence="10">
    <location>
        <begin position="881"/>
        <end position="917"/>
    </location>
</feature>
<dbReference type="InterPro" id="IPR006207">
    <property type="entry name" value="Cys_knot_C"/>
</dbReference>
<evidence type="ECO:0000256" key="2">
    <source>
        <dbReference type="ARBA" id="ARBA00022536"/>
    </source>
</evidence>
<dbReference type="CDD" id="cd00054">
    <property type="entry name" value="EGF_CA"/>
    <property type="match status" value="5"/>
</dbReference>
<feature type="disulfide bond" evidence="7">
    <location>
        <begin position="668"/>
        <end position="678"/>
    </location>
</feature>
<dbReference type="GeneID" id="106460931"/>
<feature type="non-terminal residue" evidence="12">
    <location>
        <position position="1"/>
    </location>
</feature>
<dbReference type="InterPro" id="IPR013320">
    <property type="entry name" value="ConA-like_dom_sf"/>
</dbReference>
<dbReference type="PROSITE" id="PS00022">
    <property type="entry name" value="EGF_1"/>
    <property type="match status" value="7"/>
</dbReference>
<dbReference type="SUPFAM" id="SSF57196">
    <property type="entry name" value="EGF/Laminin"/>
    <property type="match status" value="5"/>
</dbReference>
<evidence type="ECO:0000259" key="9">
    <source>
        <dbReference type="PROSITE" id="PS50025"/>
    </source>
</evidence>
<dbReference type="PROSITE" id="PS50026">
    <property type="entry name" value="EGF_3"/>
    <property type="match status" value="7"/>
</dbReference>
<feature type="disulfide bond" evidence="7">
    <location>
        <begin position="488"/>
        <end position="497"/>
    </location>
</feature>
<dbReference type="Pfam" id="PF00054">
    <property type="entry name" value="Laminin_G_1"/>
    <property type="match status" value="1"/>
</dbReference>
<dbReference type="Gene3D" id="3.80.10.10">
    <property type="entry name" value="Ribonuclease Inhibitor"/>
    <property type="match status" value="3"/>
</dbReference>
<gene>
    <name evidence="12" type="primary">LOC106460931</name>
</gene>
<keyword evidence="5" id="KW-0677">Repeat</keyword>
<keyword evidence="3" id="KW-0433">Leucine-rich repeat</keyword>
<feature type="domain" description="EGF-like" evidence="10">
    <location>
        <begin position="539"/>
        <end position="575"/>
    </location>
</feature>
<dbReference type="InterPro" id="IPR000152">
    <property type="entry name" value="EGF-type_Asp/Asn_hydroxyl_site"/>
</dbReference>
<dbReference type="InterPro" id="IPR032675">
    <property type="entry name" value="LRR_dom_sf"/>
</dbReference>
<dbReference type="SUPFAM" id="SSF49899">
    <property type="entry name" value="Concanavalin A-like lectins/glucanases"/>
    <property type="match status" value="1"/>
</dbReference>
<keyword evidence="2 7" id="KW-0245">EGF-like domain</keyword>
<keyword evidence="11" id="KW-1185">Reference proteome</keyword>
<feature type="disulfide bond" evidence="7">
    <location>
        <begin position="527"/>
        <end position="536"/>
    </location>
</feature>
<dbReference type="InterPro" id="IPR000742">
    <property type="entry name" value="EGF"/>
</dbReference>
<dbReference type="PANTHER" id="PTHR45836">
    <property type="entry name" value="SLIT HOMOLOG"/>
    <property type="match status" value="1"/>
</dbReference>
<dbReference type="InterPro" id="IPR001881">
    <property type="entry name" value="EGF-like_Ca-bd_dom"/>
</dbReference>
<dbReference type="PROSITE" id="PS51450">
    <property type="entry name" value="LRR"/>
    <property type="match status" value="1"/>
</dbReference>
<feature type="domain" description="EGF-like" evidence="10">
    <location>
        <begin position="463"/>
        <end position="498"/>
    </location>
</feature>
<organism evidence="11 12">
    <name type="scientific">Limulus polyphemus</name>
    <name type="common">Atlantic horseshoe crab</name>
    <dbReference type="NCBI Taxonomy" id="6850"/>
    <lineage>
        <taxon>Eukaryota</taxon>
        <taxon>Metazoa</taxon>
        <taxon>Ecdysozoa</taxon>
        <taxon>Arthropoda</taxon>
        <taxon>Chelicerata</taxon>
        <taxon>Merostomata</taxon>
        <taxon>Xiphosura</taxon>
        <taxon>Limulidae</taxon>
        <taxon>Limulus</taxon>
    </lineage>
</organism>
<dbReference type="Gene3D" id="2.10.25.10">
    <property type="entry name" value="Laminin"/>
    <property type="match status" value="6"/>
</dbReference>
<dbReference type="PROSITE" id="PS01225">
    <property type="entry name" value="CTCK_2"/>
    <property type="match status" value="1"/>
</dbReference>
<dbReference type="InterPro" id="IPR003591">
    <property type="entry name" value="Leu-rich_rpt_typical-subtyp"/>
</dbReference>
<dbReference type="SMART" id="SM00181">
    <property type="entry name" value="EGF"/>
    <property type="match status" value="7"/>
</dbReference>
<feature type="disulfide bond" evidence="7">
    <location>
        <begin position="605"/>
        <end position="614"/>
    </location>
</feature>
<name>A0ABM1SII4_LIMPO</name>
<dbReference type="Pfam" id="PF00008">
    <property type="entry name" value="EGF"/>
    <property type="match status" value="5"/>
</dbReference>
<dbReference type="InterPro" id="IPR000372">
    <property type="entry name" value="LRRNT"/>
</dbReference>
<keyword evidence="6 7" id="KW-1015">Disulfide bond</keyword>
<evidence type="ECO:0000259" key="8">
    <source>
        <dbReference type="PROSITE" id="PS01225"/>
    </source>
</evidence>
<evidence type="ECO:0000256" key="7">
    <source>
        <dbReference type="PROSITE-ProRule" id="PRU00076"/>
    </source>
</evidence>
<dbReference type="SMART" id="SM00369">
    <property type="entry name" value="LRR_TYP"/>
    <property type="match status" value="4"/>
</dbReference>
<dbReference type="PROSITE" id="PS01187">
    <property type="entry name" value="EGF_CA"/>
    <property type="match status" value="2"/>
</dbReference>
<evidence type="ECO:0000313" key="12">
    <source>
        <dbReference type="RefSeq" id="XP_022243439.1"/>
    </source>
</evidence>
<dbReference type="SMART" id="SM00282">
    <property type="entry name" value="LamG"/>
    <property type="match status" value="1"/>
</dbReference>
<feature type="disulfide bond" evidence="7">
    <location>
        <begin position="885"/>
        <end position="895"/>
    </location>
</feature>
<dbReference type="SMART" id="SM00082">
    <property type="entry name" value="LRRCT"/>
    <property type="match status" value="3"/>
</dbReference>
<evidence type="ECO:0000313" key="11">
    <source>
        <dbReference type="Proteomes" id="UP000694941"/>
    </source>
</evidence>
<dbReference type="SMART" id="SM00013">
    <property type="entry name" value="LRRNT"/>
    <property type="match status" value="2"/>
</dbReference>
<keyword evidence="1" id="KW-0217">Developmental protein</keyword>
<dbReference type="Gene3D" id="2.60.120.200">
    <property type="match status" value="1"/>
</dbReference>
<sequence>HLGRNPFICDCNLRWLAEYLELKPIETSGVRCESPERMHRRRINTLKENKFKCKGSEEKRTKYAGECLVDVKCPEKCVCEGTMVDCSGQALEDIPNDIPVFTTELRLNDNSFKKFKNTGIFKKLPNLIKFPLCRKNKLNSRGLWPNWLGQGHIRLLPSNHLTCINNDSFVELGSLRMLSLYDNNIRCIMPGSFERMRALSTLNLLSNPLNCNCHLRWLAEWLHERKTVIGSPRCESPSSLKEIPISDVQLKDFQCSEFELADGCGARSPCPPGCTCTGSVVHCSRQKLRVVPKDIPVESTELYLDVNSISSIPDGINALIELTRLDLSNNQISIIPNDVFSNLTKLSTLILSYNKLQCIQKDSFTGLKSLRVLSLHGNDVSMIPEGAFRDLVSITHIALGANPLYCDCTLKWLSDWIKRDYIEPGIARCAEPRLMKNKLVLTAPSSHFLCTDKPEADVLAKCDMCYTFPCRNGATCVSKPLREYECKCPPGYHGNHCEQVIDACYGNPCDNSGTCKVLEAGRFSCHCPPGFEGYHCETNIDDCIANKCENNGTCIDLLQAYECRCPVGYTGNYCEKKIDFCSKQFNPCKNGATCVDHETHYSCVCPDGFQGENCTENIDDCGVHLCQNGGTCLDGIKGYKCECPKGFSGTFCEIAPMVAMLYPQTSPCQQHDCKHGVCFQPSGSTDYICKCSPGFTGKRCERLSSVSFQSNSFLEFDPLTTKPQANITLTLATNNEYGVVAYTGDSHHLAVELFRGRVRISFDVGNYPVSTMFSYEMVSDGHYHTIELILVKKNFTMRVDGGIARTIINAGLKEYLESSMPLYIGGVPQEVAGSALRQWHLRNTSSLEGCMKEIYVNAKHLDIMVAKKQRSVSPGCKEFDAPDPCKYQRCEKGKCMPKDSYSYHCKCYRGWSGQFCDQAPTCQKEQTRAYYVENGCRSKKKMKRVRCVGSCGNDCCRPKRIKKRRVRMVCPDHKTYRTEVEIIRKCKCSRKC</sequence>
<keyword evidence="4" id="KW-0732">Signal</keyword>
<feature type="domain" description="EGF-like" evidence="10">
    <location>
        <begin position="500"/>
        <end position="537"/>
    </location>
</feature>
<dbReference type="Pfam" id="PF01463">
    <property type="entry name" value="LRRCT"/>
    <property type="match status" value="2"/>
</dbReference>
<dbReference type="InterPro" id="IPR001791">
    <property type="entry name" value="Laminin_G"/>
</dbReference>
<dbReference type="Pfam" id="PF12661">
    <property type="entry name" value="hEGF"/>
    <property type="match status" value="1"/>
</dbReference>
<comment type="caution">
    <text evidence="7">Lacks conserved residue(s) required for the propagation of feature annotation.</text>
</comment>
<evidence type="ECO:0000256" key="5">
    <source>
        <dbReference type="ARBA" id="ARBA00022737"/>
    </source>
</evidence>
<feature type="disulfide bond" evidence="7">
    <location>
        <begin position="643"/>
        <end position="652"/>
    </location>
</feature>
<evidence type="ECO:0000256" key="3">
    <source>
        <dbReference type="ARBA" id="ARBA00022614"/>
    </source>
</evidence>
<dbReference type="PRINTS" id="PR00010">
    <property type="entry name" value="EGFBLOOD"/>
</dbReference>
<dbReference type="Pfam" id="PF13855">
    <property type="entry name" value="LRR_8"/>
    <property type="match status" value="2"/>
</dbReference>
<feature type="domain" description="EGF-like" evidence="10">
    <location>
        <begin position="617"/>
        <end position="653"/>
    </location>
</feature>
<feature type="disulfide bond" evidence="7">
    <location>
        <begin position="907"/>
        <end position="916"/>
    </location>
</feature>
<dbReference type="InterPro" id="IPR001611">
    <property type="entry name" value="Leu-rich_rpt"/>
</dbReference>
<feature type="disulfide bond" evidence="7">
    <location>
        <begin position="565"/>
        <end position="574"/>
    </location>
</feature>
<proteinExistence type="predicted"/>
<dbReference type="InterPro" id="IPR000483">
    <property type="entry name" value="Cys-rich_flank_reg_C"/>
</dbReference>
<protein>
    <submittedName>
        <fullName evidence="12">Protein slit-like</fullName>
    </submittedName>
</protein>
<dbReference type="InterPro" id="IPR051355">
    <property type="entry name" value="Notch/Slit_guidance"/>
</dbReference>
<evidence type="ECO:0000256" key="4">
    <source>
        <dbReference type="ARBA" id="ARBA00022729"/>
    </source>
</evidence>
<dbReference type="Proteomes" id="UP000694941">
    <property type="component" value="Unplaced"/>
</dbReference>
<dbReference type="PROSITE" id="PS00010">
    <property type="entry name" value="ASX_HYDROXYL"/>
    <property type="match status" value="3"/>
</dbReference>
<feature type="domain" description="EGF-like" evidence="10">
    <location>
        <begin position="577"/>
        <end position="615"/>
    </location>
</feature>
<dbReference type="CDD" id="cd00110">
    <property type="entry name" value="LamG"/>
    <property type="match status" value="1"/>
</dbReference>
<feature type="domain" description="EGF-like" evidence="10">
    <location>
        <begin position="664"/>
        <end position="701"/>
    </location>
</feature>
<evidence type="ECO:0000256" key="1">
    <source>
        <dbReference type="ARBA" id="ARBA00022473"/>
    </source>
</evidence>
<reference evidence="12" key="1">
    <citation type="submission" date="2025-08" db="UniProtKB">
        <authorList>
            <consortium name="RefSeq"/>
        </authorList>
    </citation>
    <scope>IDENTIFICATION</scope>
    <source>
        <tissue evidence="12">Muscle</tissue>
    </source>
</reference>
<dbReference type="InterPro" id="IPR018097">
    <property type="entry name" value="EGF_Ca-bd_CS"/>
</dbReference>
<accession>A0ABM1SII4</accession>
<dbReference type="SMART" id="SM00179">
    <property type="entry name" value="EGF_CA"/>
    <property type="match status" value="6"/>
</dbReference>
<feature type="disulfide bond" evidence="7">
    <location>
        <begin position="691"/>
        <end position="700"/>
    </location>
</feature>
<feature type="domain" description="CTCK" evidence="8">
    <location>
        <begin position="922"/>
        <end position="992"/>
    </location>
</feature>
<dbReference type="InterPro" id="IPR013032">
    <property type="entry name" value="EGF-like_CS"/>
</dbReference>
<dbReference type="Pfam" id="PF00560">
    <property type="entry name" value="LRR_1"/>
    <property type="match status" value="1"/>
</dbReference>
<dbReference type="PROSITE" id="PS01186">
    <property type="entry name" value="EGF_2"/>
    <property type="match status" value="7"/>
</dbReference>
<dbReference type="PROSITE" id="PS50025">
    <property type="entry name" value="LAM_G_DOMAIN"/>
    <property type="match status" value="1"/>
</dbReference>
<evidence type="ECO:0000259" key="10">
    <source>
        <dbReference type="PROSITE" id="PS50026"/>
    </source>
</evidence>